<reference evidence="2" key="1">
    <citation type="submission" date="2021-01" db="UniProtKB">
        <authorList>
            <consortium name="EnsemblPlants"/>
        </authorList>
    </citation>
    <scope>IDENTIFICATION</scope>
</reference>
<dbReference type="Gramene" id="Kaladp0046s0264.1.v1.1">
    <property type="protein sequence ID" value="Kaladp0046s0264.1.v1.1.CDS.1"/>
    <property type="gene ID" value="Kaladp0046s0264.v1.1"/>
</dbReference>
<organism evidence="2 3">
    <name type="scientific">Kalanchoe fedtschenkoi</name>
    <name type="common">Lavender scallops</name>
    <name type="synonym">South American air plant</name>
    <dbReference type="NCBI Taxonomy" id="63787"/>
    <lineage>
        <taxon>Eukaryota</taxon>
        <taxon>Viridiplantae</taxon>
        <taxon>Streptophyta</taxon>
        <taxon>Embryophyta</taxon>
        <taxon>Tracheophyta</taxon>
        <taxon>Spermatophyta</taxon>
        <taxon>Magnoliopsida</taxon>
        <taxon>eudicotyledons</taxon>
        <taxon>Gunneridae</taxon>
        <taxon>Pentapetalae</taxon>
        <taxon>Saxifragales</taxon>
        <taxon>Crassulaceae</taxon>
        <taxon>Kalanchoe</taxon>
    </lineage>
</organism>
<evidence type="ECO:0000313" key="3">
    <source>
        <dbReference type="Proteomes" id="UP000594263"/>
    </source>
</evidence>
<dbReference type="EnsemblPlants" id="Kaladp0046s0264.1.v1.1">
    <property type="protein sequence ID" value="Kaladp0046s0264.1.v1.1.CDS.1"/>
    <property type="gene ID" value="Kaladp0046s0264.v1.1"/>
</dbReference>
<dbReference type="Pfam" id="PF14111">
    <property type="entry name" value="DUF4283"/>
    <property type="match status" value="1"/>
</dbReference>
<protein>
    <recommendedName>
        <fullName evidence="1">DUF4283 domain-containing protein</fullName>
    </recommendedName>
</protein>
<name>A0A7N0TVE2_KALFE</name>
<proteinExistence type="predicted"/>
<feature type="domain" description="DUF4283" evidence="1">
    <location>
        <begin position="22"/>
        <end position="63"/>
    </location>
</feature>
<dbReference type="Proteomes" id="UP000594263">
    <property type="component" value="Unplaced"/>
</dbReference>
<dbReference type="InterPro" id="IPR025558">
    <property type="entry name" value="DUF4283"/>
</dbReference>
<dbReference type="AlphaFoldDB" id="A0A7N0TVE2"/>
<evidence type="ECO:0000313" key="2">
    <source>
        <dbReference type="EnsemblPlants" id="Kaladp0046s0264.1.v1.1.CDS.1"/>
    </source>
</evidence>
<evidence type="ECO:0000259" key="1">
    <source>
        <dbReference type="Pfam" id="PF14111"/>
    </source>
</evidence>
<sequence length="105" mass="12027">MGIYFSSLLLSFARDSHACVAHLRGVFLFEFSTRGNMVEVPGEGPWSYDNRLLAFKEWSPDEIMELEKIVSLRYNVAGLKTTKPLPQARLRKPSVRYPDEEYAKG</sequence>
<accession>A0A7N0TVE2</accession>
<keyword evidence="3" id="KW-1185">Reference proteome</keyword>